<evidence type="ECO:0000313" key="2">
    <source>
        <dbReference type="Proteomes" id="UP001153714"/>
    </source>
</evidence>
<reference evidence="1" key="2">
    <citation type="submission" date="2022-10" db="EMBL/GenBank/DDBJ databases">
        <authorList>
            <consortium name="ENA_rothamsted_submissions"/>
            <consortium name="culmorum"/>
            <person name="King R."/>
        </authorList>
    </citation>
    <scope>NUCLEOTIDE SEQUENCE</scope>
</reference>
<proteinExistence type="predicted"/>
<dbReference type="EMBL" id="OU893351">
    <property type="protein sequence ID" value="CAG9790028.1"/>
    <property type="molecule type" value="Genomic_DNA"/>
</dbReference>
<dbReference type="Proteomes" id="UP001153714">
    <property type="component" value="Chromosome 20"/>
</dbReference>
<dbReference type="AlphaFoldDB" id="A0A9N9WFS2"/>
<protein>
    <submittedName>
        <fullName evidence="1">Uncharacterized protein</fullName>
    </submittedName>
</protein>
<name>A0A9N9WFS2_9NEOP</name>
<accession>A0A9N9WFS2</accession>
<organism evidence="1 2">
    <name type="scientific">Diatraea saccharalis</name>
    <name type="common">sugarcane borer</name>
    <dbReference type="NCBI Taxonomy" id="40085"/>
    <lineage>
        <taxon>Eukaryota</taxon>
        <taxon>Metazoa</taxon>
        <taxon>Ecdysozoa</taxon>
        <taxon>Arthropoda</taxon>
        <taxon>Hexapoda</taxon>
        <taxon>Insecta</taxon>
        <taxon>Pterygota</taxon>
        <taxon>Neoptera</taxon>
        <taxon>Endopterygota</taxon>
        <taxon>Lepidoptera</taxon>
        <taxon>Glossata</taxon>
        <taxon>Ditrysia</taxon>
        <taxon>Pyraloidea</taxon>
        <taxon>Crambidae</taxon>
        <taxon>Crambinae</taxon>
        <taxon>Diatraea</taxon>
    </lineage>
</organism>
<keyword evidence="2" id="KW-1185">Reference proteome</keyword>
<dbReference type="OrthoDB" id="8196809at2759"/>
<gene>
    <name evidence="1" type="ORF">DIATSA_LOCUS7718</name>
</gene>
<sequence length="139" mass="15241">MSSAFTVRTARIGAGMNPGQMNRGGQRVRSPHYQKLRVRVIHIRDNRRGQPHRSAMEEPRPGGTAFLITVSPTPGILASVGTLTSSNSITPSIDITVDICWLTMEVNAGERLLQGVLKPVERLLRVEVTPSMAMARRVV</sequence>
<reference evidence="1" key="1">
    <citation type="submission" date="2021-12" db="EMBL/GenBank/DDBJ databases">
        <authorList>
            <person name="King R."/>
        </authorList>
    </citation>
    <scope>NUCLEOTIDE SEQUENCE</scope>
</reference>
<evidence type="ECO:0000313" key="1">
    <source>
        <dbReference type="EMBL" id="CAG9790028.1"/>
    </source>
</evidence>